<dbReference type="InterPro" id="IPR021229">
    <property type="entry name" value="DUF2800"/>
</dbReference>
<gene>
    <name evidence="2" type="ORF">KCG48_05055</name>
</gene>
<dbReference type="EMBL" id="JAGSCS010000004">
    <property type="protein sequence ID" value="MBR0575709.1"/>
    <property type="molecule type" value="Genomic_DNA"/>
</dbReference>
<keyword evidence="1" id="KW-0378">Hydrolase</keyword>
<organism evidence="2 3">
    <name type="scientific">Proteiniclasticum sediminis</name>
    <dbReference type="NCBI Taxonomy" id="2804028"/>
    <lineage>
        <taxon>Bacteria</taxon>
        <taxon>Bacillati</taxon>
        <taxon>Bacillota</taxon>
        <taxon>Clostridia</taxon>
        <taxon>Eubacteriales</taxon>
        <taxon>Clostridiaceae</taxon>
        <taxon>Proteiniclasticum</taxon>
    </lineage>
</organism>
<dbReference type="RefSeq" id="WP_211800271.1">
    <property type="nucleotide sequence ID" value="NZ_JAGSCS010000004.1"/>
</dbReference>
<dbReference type="Pfam" id="PF10926">
    <property type="entry name" value="DUF2800"/>
    <property type="match status" value="1"/>
</dbReference>
<dbReference type="GO" id="GO:0016787">
    <property type="term" value="F:hydrolase activity"/>
    <property type="evidence" value="ECO:0007669"/>
    <property type="project" value="UniProtKB-KW"/>
</dbReference>
<name>A0A941CPJ0_9CLOT</name>
<dbReference type="Gene3D" id="3.90.320.10">
    <property type="match status" value="1"/>
</dbReference>
<dbReference type="InterPro" id="IPR011604">
    <property type="entry name" value="PDDEXK-like_dom_sf"/>
</dbReference>
<accession>A0A941CPJ0</accession>
<dbReference type="AlphaFoldDB" id="A0A941CPJ0"/>
<protein>
    <submittedName>
        <fullName evidence="2">DUF2800 domain-containing protein</fullName>
    </submittedName>
</protein>
<evidence type="ECO:0000313" key="3">
    <source>
        <dbReference type="Proteomes" id="UP000675379"/>
    </source>
</evidence>
<evidence type="ECO:0000313" key="2">
    <source>
        <dbReference type="EMBL" id="MBR0575709.1"/>
    </source>
</evidence>
<dbReference type="Proteomes" id="UP000675379">
    <property type="component" value="Unassembled WGS sequence"/>
</dbReference>
<keyword evidence="3" id="KW-1185">Reference proteome</keyword>
<sequence length="391" mass="44232">MPGQHALLSASAAHRWMHCPPSARLTEDIEDTSSIFAQEGTVAHSLGELELNYQLKNIPKREYTKELRKIQAHELYSAEMPDHVAVYTGYVMERLAEAKSRSKDALVFLEQKLDFSAWVPEGFGTGDTVIISDGVIEIVDLKYGKGVEVSADDNPQMMLYALGAYHEYEWLYDPKSIKMTIVQPRIDNISTFEMPVEDLLKWAEEELKPAADKAWSGEGELQAGDHCRFCKVRSTCKARADYNLTFIESKRDEDNTLKGIHLLAPEEISRVLDMALEIKNWLKDVEENALQAALDGTRYPGFKLVEGRSNRVITDEEEVVATLVMEDYTEDQLYNKKLKGITDLEKLVGKKMFEQLLGPYVIKPPGKPTLVPETDKRPELNTAADDFNLEV</sequence>
<proteinExistence type="predicted"/>
<reference evidence="2" key="1">
    <citation type="submission" date="2021-04" db="EMBL/GenBank/DDBJ databases">
        <title>Proteiniclasticum sedimins sp. nov., an obligate anaerobic bacterium isolated from anaerobic sludge.</title>
        <authorList>
            <person name="Liu J."/>
        </authorList>
    </citation>
    <scope>NUCLEOTIDE SEQUENCE</scope>
    <source>
        <strain evidence="2">BAD-10</strain>
    </source>
</reference>
<evidence type="ECO:0000256" key="1">
    <source>
        <dbReference type="ARBA" id="ARBA00022801"/>
    </source>
</evidence>
<comment type="caution">
    <text evidence="2">The sequence shown here is derived from an EMBL/GenBank/DDBJ whole genome shotgun (WGS) entry which is preliminary data.</text>
</comment>